<gene>
    <name evidence="1" type="ORF">J5W02_10030</name>
</gene>
<dbReference type="RefSeq" id="WP_219965542.1">
    <property type="nucleotide sequence ID" value="NZ_JAGFNZ010000003.1"/>
</dbReference>
<dbReference type="SUPFAM" id="SSF52540">
    <property type="entry name" value="P-loop containing nucleoside triphosphate hydrolases"/>
    <property type="match status" value="1"/>
</dbReference>
<reference evidence="1 2" key="1">
    <citation type="submission" date="2021-03" db="EMBL/GenBank/DDBJ databases">
        <title>Caproiciproducens sp. nov. isolated from feces of cow.</title>
        <authorList>
            <person name="Choi J.-Y."/>
        </authorList>
    </citation>
    <scope>NUCLEOTIDE SEQUENCE [LARGE SCALE GENOMIC DNA]</scope>
    <source>
        <strain evidence="1 2">AGMB10547</strain>
    </source>
</reference>
<sequence>MINGQELLLELLEHTSLEPTILFLGDNFQAEDMEKLLSFPWACVYTTSSSSTLTNYFRPNKHRRVADVVVANSDSQISLNWRELAIVRLRGLEGYTADPITQEANEQSLLEILPTLLDSYGRVVFCGFDFSQAESILLMRQLFMQFAKVKRKEFLYFFNIAEQIQNPYLDRLVTDGVATLIPQEIKELWDALEEEDLLPELSDSEIDHYLLYANGQKIYMDGELDRQLLLNIEPFAKLLEYHEVEQSNLFPSEASIQYFQAFLQNSTVGMPQWYGYRNDNMFHLERYFEKKLYETAVQALHSAAGQKRQALPVMLCGQACSGKTNALGALAYKMFCERQYPVIFIPDHEILFTEESIKTNEGTIEKERPDTIKALDELLRNLENKMVDPVPTLIIWDTACRIQSDLRKAYDLLNLLRSGGRRVQIVCTAYERKLDEERAQYNCVDVKATLQPGEHEQVESLLVEKAGFNEQDAKDLIKVYGNQESFLGELYLFEDLHKTLRNRIQRENEGGIEDVGRLLTELAEQKAQEIMDTVLGRKIREAMEKSGKSLSFLLSSPSKPDDSIIIKKAQAIKKTFQTLICCIAVCTIYNKEMPLSMAVRFLGAYSTETSRMLHILMSNTLLRSRDAEDDGEPLLSLRSKLEAKMLQKTYDLNPIDLIISMLHVLSPSSNREQYLIQDLISLIGPNSRNQSLTLWTNPNCYPKFWTLLDELSYFREKNPGTLLLLTEITLTREIFNSDNRWKEEHSQKECIDRLDKMRLISEKEIQQRCNEPLNKSLASLYVEWGNLCIRLSHYDDRLSKRDLWKNVGKSMVPIMRQYPENGFAYSAYLWAGVQYLDSLTDNDQKLTLAEKLCHINDMMPQEEKTDGLSGKLDHLLDTLNMNDDRFRQSIQEGKAYGIYFRTRQLLGSGNNRINFKEPIMKKEAYEICKEVNDILETSEYSDIVWNDSACLHILINVKWLLETGLPIIPEWGKENNCMKLSEEMWERLFELSNRYLELDEMRPPHIVYLLALCMAQLPQHRGIECEQLFEELRKGTVYEKRRLHILCNEQGKPLIFSGRINRYDHKRNRGYVNLQEAGFRLPIYFRGELIGQMESSLHEGTLLTNLNVATSFSGLQACRI</sequence>
<comment type="caution">
    <text evidence="1">The sequence shown here is derived from an EMBL/GenBank/DDBJ whole genome shotgun (WGS) entry which is preliminary data.</text>
</comment>
<accession>A0ABS7DPV6</accession>
<dbReference type="InterPro" id="IPR027417">
    <property type="entry name" value="P-loop_NTPase"/>
</dbReference>
<proteinExistence type="predicted"/>
<dbReference type="Proteomes" id="UP000719942">
    <property type="component" value="Unassembled WGS sequence"/>
</dbReference>
<evidence type="ECO:0000313" key="1">
    <source>
        <dbReference type="EMBL" id="MBW7573149.1"/>
    </source>
</evidence>
<dbReference type="EMBL" id="JAGFNZ010000003">
    <property type="protein sequence ID" value="MBW7573149.1"/>
    <property type="molecule type" value="Genomic_DNA"/>
</dbReference>
<name>A0ABS7DPV6_9FIRM</name>
<evidence type="ECO:0000313" key="2">
    <source>
        <dbReference type="Proteomes" id="UP000719942"/>
    </source>
</evidence>
<evidence type="ECO:0008006" key="3">
    <source>
        <dbReference type="Google" id="ProtNLM"/>
    </source>
</evidence>
<organism evidence="1 2">
    <name type="scientific">Caproiciproducens faecalis</name>
    <dbReference type="NCBI Taxonomy" id="2820301"/>
    <lineage>
        <taxon>Bacteria</taxon>
        <taxon>Bacillati</taxon>
        <taxon>Bacillota</taxon>
        <taxon>Clostridia</taxon>
        <taxon>Eubacteriales</taxon>
        <taxon>Acutalibacteraceae</taxon>
        <taxon>Caproiciproducens</taxon>
    </lineage>
</organism>
<keyword evidence="2" id="KW-1185">Reference proteome</keyword>
<protein>
    <recommendedName>
        <fullName evidence="3">AAA+ ATPase domain-containing protein</fullName>
    </recommendedName>
</protein>